<reference evidence="2" key="1">
    <citation type="journal article" date="2023" name="Mol. Phylogenet. Evol.">
        <title>Genome-scale phylogeny and comparative genomics of the fungal order Sordariales.</title>
        <authorList>
            <person name="Hensen N."/>
            <person name="Bonometti L."/>
            <person name="Westerberg I."/>
            <person name="Brannstrom I.O."/>
            <person name="Guillou S."/>
            <person name="Cros-Aarteil S."/>
            <person name="Calhoun S."/>
            <person name="Haridas S."/>
            <person name="Kuo A."/>
            <person name="Mondo S."/>
            <person name="Pangilinan J."/>
            <person name="Riley R."/>
            <person name="LaButti K."/>
            <person name="Andreopoulos B."/>
            <person name="Lipzen A."/>
            <person name="Chen C."/>
            <person name="Yan M."/>
            <person name="Daum C."/>
            <person name="Ng V."/>
            <person name="Clum A."/>
            <person name="Steindorff A."/>
            <person name="Ohm R.A."/>
            <person name="Martin F."/>
            <person name="Silar P."/>
            <person name="Natvig D.O."/>
            <person name="Lalanne C."/>
            <person name="Gautier V."/>
            <person name="Ament-Velasquez S.L."/>
            <person name="Kruys A."/>
            <person name="Hutchinson M.I."/>
            <person name="Powell A.J."/>
            <person name="Barry K."/>
            <person name="Miller A.N."/>
            <person name="Grigoriev I.V."/>
            <person name="Debuchy R."/>
            <person name="Gladieux P."/>
            <person name="Hiltunen Thoren M."/>
            <person name="Johannesson H."/>
        </authorList>
    </citation>
    <scope>NUCLEOTIDE SEQUENCE</scope>
    <source>
        <strain evidence="2">CBS 757.83</strain>
    </source>
</reference>
<dbReference type="Proteomes" id="UP001305647">
    <property type="component" value="Unassembled WGS sequence"/>
</dbReference>
<proteinExistence type="predicted"/>
<evidence type="ECO:0000256" key="1">
    <source>
        <dbReference type="SAM" id="MobiDB-lite"/>
    </source>
</evidence>
<organism evidence="2 3">
    <name type="scientific">Parathielavia hyrcaniae</name>
    <dbReference type="NCBI Taxonomy" id="113614"/>
    <lineage>
        <taxon>Eukaryota</taxon>
        <taxon>Fungi</taxon>
        <taxon>Dikarya</taxon>
        <taxon>Ascomycota</taxon>
        <taxon>Pezizomycotina</taxon>
        <taxon>Sordariomycetes</taxon>
        <taxon>Sordariomycetidae</taxon>
        <taxon>Sordariales</taxon>
        <taxon>Chaetomiaceae</taxon>
        <taxon>Parathielavia</taxon>
    </lineage>
</organism>
<gene>
    <name evidence="2" type="ORF">N658DRAFT_65996</name>
</gene>
<keyword evidence="3" id="KW-1185">Reference proteome</keyword>
<feature type="compositionally biased region" description="Basic and acidic residues" evidence="1">
    <location>
        <begin position="18"/>
        <end position="28"/>
    </location>
</feature>
<protein>
    <submittedName>
        <fullName evidence="2">Uncharacterized protein</fullName>
    </submittedName>
</protein>
<evidence type="ECO:0000313" key="3">
    <source>
        <dbReference type="Proteomes" id="UP001305647"/>
    </source>
</evidence>
<dbReference type="EMBL" id="MU863750">
    <property type="protein sequence ID" value="KAK4095997.1"/>
    <property type="molecule type" value="Genomic_DNA"/>
</dbReference>
<sequence length="74" mass="8118">MMLPRAVAGDRAVNTGEHSARAGSLEDRAKPELRVMDGSKFSKALDVALPGKYTRDLYPKHGIRTTRDSKHPSV</sequence>
<accession>A0AAN6SX22</accession>
<reference evidence="2" key="2">
    <citation type="submission" date="2023-05" db="EMBL/GenBank/DDBJ databases">
        <authorList>
            <consortium name="Lawrence Berkeley National Laboratory"/>
            <person name="Steindorff A."/>
            <person name="Hensen N."/>
            <person name="Bonometti L."/>
            <person name="Westerberg I."/>
            <person name="Brannstrom I.O."/>
            <person name="Guillou S."/>
            <person name="Cros-Aarteil S."/>
            <person name="Calhoun S."/>
            <person name="Haridas S."/>
            <person name="Kuo A."/>
            <person name="Mondo S."/>
            <person name="Pangilinan J."/>
            <person name="Riley R."/>
            <person name="Labutti K."/>
            <person name="Andreopoulos B."/>
            <person name="Lipzen A."/>
            <person name="Chen C."/>
            <person name="Yanf M."/>
            <person name="Daum C."/>
            <person name="Ng V."/>
            <person name="Clum A."/>
            <person name="Ohm R."/>
            <person name="Martin F."/>
            <person name="Silar P."/>
            <person name="Natvig D."/>
            <person name="Lalanne C."/>
            <person name="Gautier V."/>
            <person name="Ament-Velasquez S.L."/>
            <person name="Kruys A."/>
            <person name="Hutchinson M.I."/>
            <person name="Powell A.J."/>
            <person name="Barry K."/>
            <person name="Miller A.N."/>
            <person name="Grigoriev I.V."/>
            <person name="Debuchy R."/>
            <person name="Gladieux P."/>
            <person name="Thoren M.H."/>
            <person name="Johannesson H."/>
        </authorList>
    </citation>
    <scope>NUCLEOTIDE SEQUENCE</scope>
    <source>
        <strain evidence="2">CBS 757.83</strain>
    </source>
</reference>
<feature type="region of interest" description="Disordered" evidence="1">
    <location>
        <begin position="1"/>
        <end position="28"/>
    </location>
</feature>
<name>A0AAN6SX22_9PEZI</name>
<evidence type="ECO:0000313" key="2">
    <source>
        <dbReference type="EMBL" id="KAK4095997.1"/>
    </source>
</evidence>
<comment type="caution">
    <text evidence="2">The sequence shown here is derived from an EMBL/GenBank/DDBJ whole genome shotgun (WGS) entry which is preliminary data.</text>
</comment>
<dbReference type="AlphaFoldDB" id="A0AAN6SX22"/>